<dbReference type="AlphaFoldDB" id="A0A765X7F7"/>
<reference evidence="1" key="1">
    <citation type="journal article" date="2018" name="Genome Biol.">
        <title>SKESA: strategic k-mer extension for scrupulous assemblies.</title>
        <authorList>
            <person name="Souvorov A."/>
            <person name="Agarwala R."/>
            <person name="Lipman D.J."/>
        </authorList>
    </citation>
    <scope>NUCLEOTIDE SEQUENCE [LARGE SCALE GENOMIC DNA]</scope>
    <source>
        <strain evidence="1">1839</strain>
    </source>
</reference>
<evidence type="ECO:0000313" key="1">
    <source>
        <dbReference type="EMBL" id="HAG5769681.1"/>
    </source>
</evidence>
<reference evidence="1" key="2">
    <citation type="submission" date="2020-02" db="EMBL/GenBank/DDBJ databases">
        <authorList>
            <consortium name="NCBI Pathogen Detection Project"/>
        </authorList>
    </citation>
    <scope>NUCLEOTIDE SEQUENCE</scope>
    <source>
        <strain evidence="1">1839</strain>
    </source>
</reference>
<name>A0A765X7F7_ECOLX</name>
<accession>A0A765X7F7</accession>
<dbReference type="InterPro" id="IPR018770">
    <property type="entry name" value="ChloroindolylP_hydrolase"/>
</dbReference>
<gene>
    <name evidence="1" type="ORF">GGB84_001296</name>
</gene>
<protein>
    <recommendedName>
        <fullName evidence="2">5-bromo-4-chloroindolyl phosphate hydrolysis protein</fullName>
    </recommendedName>
</protein>
<dbReference type="Pfam" id="PF10112">
    <property type="entry name" value="Halogen_Hydrol"/>
    <property type="match status" value="1"/>
</dbReference>
<evidence type="ECO:0008006" key="2">
    <source>
        <dbReference type="Google" id="ProtNLM"/>
    </source>
</evidence>
<organism evidence="1">
    <name type="scientific">Escherichia coli</name>
    <dbReference type="NCBI Taxonomy" id="562"/>
    <lineage>
        <taxon>Bacteria</taxon>
        <taxon>Pseudomonadati</taxon>
        <taxon>Pseudomonadota</taxon>
        <taxon>Gammaproteobacteria</taxon>
        <taxon>Enterobacterales</taxon>
        <taxon>Enterobacteriaceae</taxon>
        <taxon>Escherichia</taxon>
    </lineage>
</organism>
<sequence>MTQDFKAQLKVWALIFISLCVAIAYVNYFLISPKTLLTLFEEEPRVIASLIICLWISFFILFYNSRLSYELYFAVAIGGIWLLFGLAVLVPFWVAFMYAFVTSVFESQKKASLNDDLWLLIKVILMIAICILYSQGFSLLDSPSFLAIFVIGGLLFIGLLDKYAKKSSDSLEKTISSPQNSELSYKNTRAMLDRLDKTCLSLQASTIRNQLGVIISCGKRIMQSMDDDAKDIPSGCAFLERYLPYVQKIVDNQLRMQRQQHVDFNADQQMDKALSELIAAFEQQYVVLQQNNQQELTVELDVLNSLLKIDGFK</sequence>
<comment type="caution">
    <text evidence="1">The sequence shown here is derived from an EMBL/GenBank/DDBJ whole genome shotgun (WGS) entry which is preliminary data.</text>
</comment>
<proteinExistence type="predicted"/>
<dbReference type="EMBL" id="DAAYTU010000006">
    <property type="protein sequence ID" value="HAG5769681.1"/>
    <property type="molecule type" value="Genomic_DNA"/>
</dbReference>